<protein>
    <submittedName>
        <fullName evidence="2">DinB family protein</fullName>
    </submittedName>
</protein>
<name>A0A3M7TMK9_9BACI</name>
<proteinExistence type="predicted"/>
<dbReference type="SUPFAM" id="SSF109854">
    <property type="entry name" value="DinB/YfiT-like putative metalloenzymes"/>
    <property type="match status" value="1"/>
</dbReference>
<keyword evidence="3" id="KW-1185">Reference proteome</keyword>
<dbReference type="InterPro" id="IPR034660">
    <property type="entry name" value="DinB/YfiT-like"/>
</dbReference>
<evidence type="ECO:0000259" key="1">
    <source>
        <dbReference type="Pfam" id="PF12867"/>
    </source>
</evidence>
<dbReference type="Pfam" id="PF12867">
    <property type="entry name" value="DinB_2"/>
    <property type="match status" value="1"/>
</dbReference>
<gene>
    <name evidence="2" type="ORF">EBO34_15475</name>
</gene>
<dbReference type="OrthoDB" id="2964295at2"/>
<comment type="caution">
    <text evidence="2">The sequence shown here is derived from an EMBL/GenBank/DDBJ whole genome shotgun (WGS) entry which is preliminary data.</text>
</comment>
<reference evidence="2 3" key="1">
    <citation type="submission" date="2018-10" db="EMBL/GenBank/DDBJ databases">
        <title>Bacillus Keqinensis sp. nov., a moderately halophilic bacterium isolated from a saline-alkaline lake.</title>
        <authorList>
            <person name="Wang H."/>
        </authorList>
    </citation>
    <scope>NUCLEOTIDE SEQUENCE [LARGE SCALE GENOMIC DNA]</scope>
    <source>
        <strain evidence="2 3">KQ-3</strain>
    </source>
</reference>
<evidence type="ECO:0000313" key="3">
    <source>
        <dbReference type="Proteomes" id="UP000278746"/>
    </source>
</evidence>
<dbReference type="EMBL" id="RHIB01000003">
    <property type="protein sequence ID" value="RNA66618.1"/>
    <property type="molecule type" value="Genomic_DNA"/>
</dbReference>
<dbReference type="Proteomes" id="UP000278746">
    <property type="component" value="Unassembled WGS sequence"/>
</dbReference>
<sequence length="171" mass="20453">MNERLKKGGNLVNKYKVEISKHQLDSITFVKSLEELSEKEWRTEIEEGKWTIAEIIGHFKPWDEFIIHKRLPYLFSKDELPKGPDSKKMNLDSAAISRRENQLTTIENFISTRNELYKKINEIPDEYWVKNFTIGETTLSLYEYLKGLAQHDCHHFRQIKNTHLFLKERER</sequence>
<feature type="domain" description="DinB-like" evidence="1">
    <location>
        <begin position="30"/>
        <end position="159"/>
    </location>
</feature>
<dbReference type="InterPro" id="IPR024775">
    <property type="entry name" value="DinB-like"/>
</dbReference>
<organism evidence="2 3">
    <name type="scientific">Alteribacter keqinensis</name>
    <dbReference type="NCBI Taxonomy" id="2483800"/>
    <lineage>
        <taxon>Bacteria</taxon>
        <taxon>Bacillati</taxon>
        <taxon>Bacillota</taxon>
        <taxon>Bacilli</taxon>
        <taxon>Bacillales</taxon>
        <taxon>Bacillaceae</taxon>
        <taxon>Alteribacter</taxon>
    </lineage>
</organism>
<dbReference type="Gene3D" id="1.20.120.450">
    <property type="entry name" value="dinb family like domain"/>
    <property type="match status" value="1"/>
</dbReference>
<evidence type="ECO:0000313" key="2">
    <source>
        <dbReference type="EMBL" id="RNA66618.1"/>
    </source>
</evidence>
<dbReference type="AlphaFoldDB" id="A0A3M7TMK9"/>
<accession>A0A3M7TMK9</accession>